<dbReference type="Proteomes" id="UP000054886">
    <property type="component" value="Unassembled WGS sequence"/>
</dbReference>
<sequence length="247" mass="27274">MASNPPGKCCFEGFYHEGQAKGTHKDVCGVDTYVTGAENSSDRVIVILTDIYGNRLNNVLLTADQMATDCYQVYIPDILFNDPVVALDGSTDFNAWLAAHPAEKVQELVTKYLTDLRAQLKPKFLAVVGYCYGAKFAIQQIGANPLADCCAIAHPSFVSIEEVDAISKPVLISAAEEDPIFPEELRHQTEAKLKENKARYQLDLFSGVSHGFAARGDTSNPVVKYAKEKVLVDQLYWFNYFSGCCQK</sequence>
<dbReference type="OrthoDB" id="17560at2759"/>
<dbReference type="VEuPathDB" id="FungiDB:CAGL0J07128g"/>
<feature type="domain" description="Dienelactone hydrolase" evidence="1">
    <location>
        <begin position="30"/>
        <end position="240"/>
    </location>
</feature>
<dbReference type="PANTHER" id="PTHR17630:SF44">
    <property type="entry name" value="PROTEIN AIM2"/>
    <property type="match status" value="1"/>
</dbReference>
<dbReference type="VEuPathDB" id="FungiDB:GWK60_J06963"/>
<evidence type="ECO:0000313" key="3">
    <source>
        <dbReference type="Proteomes" id="UP000054886"/>
    </source>
</evidence>
<dbReference type="Pfam" id="PF01738">
    <property type="entry name" value="DLH"/>
    <property type="match status" value="1"/>
</dbReference>
<name>A0A0W0CEV7_CANGB</name>
<organism evidence="2 3">
    <name type="scientific">Candida glabrata</name>
    <name type="common">Yeast</name>
    <name type="synonym">Torulopsis glabrata</name>
    <dbReference type="NCBI Taxonomy" id="5478"/>
    <lineage>
        <taxon>Eukaryota</taxon>
        <taxon>Fungi</taxon>
        <taxon>Dikarya</taxon>
        <taxon>Ascomycota</taxon>
        <taxon>Saccharomycotina</taxon>
        <taxon>Saccharomycetes</taxon>
        <taxon>Saccharomycetales</taxon>
        <taxon>Saccharomycetaceae</taxon>
        <taxon>Nakaseomyces</taxon>
    </lineage>
</organism>
<accession>A0A0W0CEV7</accession>
<gene>
    <name evidence="2" type="ORF">AO440_003070</name>
</gene>
<dbReference type="InterPro" id="IPR029058">
    <property type="entry name" value="AB_hydrolase_fold"/>
</dbReference>
<dbReference type="SUPFAM" id="SSF53474">
    <property type="entry name" value="alpha/beta-Hydrolases"/>
    <property type="match status" value="1"/>
</dbReference>
<dbReference type="OMA" id="PGKCCFE"/>
<dbReference type="PhylomeDB" id="A0A0W0CEV7"/>
<dbReference type="VEuPathDB" id="FungiDB:GVI51_J06985"/>
<reference evidence="2 3" key="1">
    <citation type="submission" date="2015-10" db="EMBL/GenBank/DDBJ databases">
        <title>Draft genomes sequences of Candida glabrata isolates 1A, 1B, 2A, 2B, 3A and 3B.</title>
        <authorList>
            <person name="Haavelsrud O.E."/>
            <person name="Gaustad P."/>
        </authorList>
    </citation>
    <scope>NUCLEOTIDE SEQUENCE [LARGE SCALE GENOMIC DNA]</scope>
    <source>
        <strain evidence="2">910700640</strain>
    </source>
</reference>
<evidence type="ECO:0000313" key="2">
    <source>
        <dbReference type="EMBL" id="KTB11179.1"/>
    </source>
</evidence>
<dbReference type="VEuPathDB" id="FungiDB:B1J91_J07128g"/>
<evidence type="ECO:0000259" key="1">
    <source>
        <dbReference type="Pfam" id="PF01738"/>
    </source>
</evidence>
<dbReference type="VEuPathDB" id="FungiDB:GW608_J07007"/>
<protein>
    <submittedName>
        <fullName evidence="2">Protein AIM2</fullName>
    </submittedName>
</protein>
<dbReference type="PANTHER" id="PTHR17630">
    <property type="entry name" value="DIENELACTONE HYDROLASE"/>
    <property type="match status" value="1"/>
</dbReference>
<dbReference type="Gene3D" id="3.40.50.1820">
    <property type="entry name" value="alpha/beta hydrolase"/>
    <property type="match status" value="1"/>
</dbReference>
<dbReference type="EMBL" id="LLZZ01000043">
    <property type="protein sequence ID" value="KTB11179.1"/>
    <property type="molecule type" value="Genomic_DNA"/>
</dbReference>
<dbReference type="GO" id="GO:0016787">
    <property type="term" value="F:hydrolase activity"/>
    <property type="evidence" value="ECO:0007669"/>
    <property type="project" value="InterPro"/>
</dbReference>
<dbReference type="InterPro" id="IPR002925">
    <property type="entry name" value="Dienelactn_hydro"/>
</dbReference>
<dbReference type="AlphaFoldDB" id="A0A0W0CEV7"/>
<comment type="caution">
    <text evidence="2">The sequence shown here is derived from an EMBL/GenBank/DDBJ whole genome shotgun (WGS) entry which is preliminary data.</text>
</comment>
<proteinExistence type="predicted"/>